<feature type="transmembrane region" description="Helical" evidence="4">
    <location>
        <begin position="313"/>
        <end position="334"/>
    </location>
</feature>
<dbReference type="GO" id="GO:1902201">
    <property type="term" value="P:negative regulation of bacterial-type flagellum-dependent cell motility"/>
    <property type="evidence" value="ECO:0007669"/>
    <property type="project" value="TreeGrafter"/>
</dbReference>
<dbReference type="GO" id="GO:0043709">
    <property type="term" value="P:cell adhesion involved in single-species biofilm formation"/>
    <property type="evidence" value="ECO:0007669"/>
    <property type="project" value="TreeGrafter"/>
</dbReference>
<evidence type="ECO:0000259" key="5">
    <source>
        <dbReference type="PROSITE" id="PS50887"/>
    </source>
</evidence>
<evidence type="ECO:0000313" key="7">
    <source>
        <dbReference type="EMBL" id="WOX31491.1"/>
    </source>
</evidence>
<dbReference type="InterPro" id="IPR050469">
    <property type="entry name" value="Diguanylate_Cyclase"/>
</dbReference>
<evidence type="ECO:0000256" key="1">
    <source>
        <dbReference type="ARBA" id="ARBA00001946"/>
    </source>
</evidence>
<dbReference type="PANTHER" id="PTHR45138">
    <property type="entry name" value="REGULATORY COMPONENTS OF SENSORY TRANSDUCTION SYSTEM"/>
    <property type="match status" value="1"/>
</dbReference>
<dbReference type="PROSITE" id="PS50887">
    <property type="entry name" value="GGDEF"/>
    <property type="match status" value="1"/>
</dbReference>
<dbReference type="FunFam" id="3.30.70.270:FF:000001">
    <property type="entry name" value="Diguanylate cyclase domain protein"/>
    <property type="match status" value="1"/>
</dbReference>
<dbReference type="Pfam" id="PF07695">
    <property type="entry name" value="7TMR-DISM_7TM"/>
    <property type="match status" value="1"/>
</dbReference>
<keyword evidence="7" id="KW-0808">Transferase</keyword>
<dbReference type="Gene3D" id="3.30.70.270">
    <property type="match status" value="1"/>
</dbReference>
<comment type="catalytic activity">
    <reaction evidence="3">
        <text>2 GTP = 3',3'-c-di-GMP + 2 diphosphate</text>
        <dbReference type="Rhea" id="RHEA:24898"/>
        <dbReference type="ChEBI" id="CHEBI:33019"/>
        <dbReference type="ChEBI" id="CHEBI:37565"/>
        <dbReference type="ChEBI" id="CHEBI:58805"/>
        <dbReference type="EC" id="2.7.7.65"/>
    </reaction>
</comment>
<evidence type="ECO:0000256" key="3">
    <source>
        <dbReference type="ARBA" id="ARBA00034247"/>
    </source>
</evidence>
<dbReference type="Proteomes" id="UP001304419">
    <property type="component" value="Chromosome 2"/>
</dbReference>
<keyword evidence="4" id="KW-0812">Transmembrane</keyword>
<keyword evidence="4" id="KW-0472">Membrane</keyword>
<dbReference type="InterPro" id="IPR011623">
    <property type="entry name" value="7TMR_DISM_rcpt_extracell_dom1"/>
</dbReference>
<sequence length="578" mass="64756">MFVLLLSLCSQVVAAGKETLQLEYVASNAKIVDVINNPSIHWQTTDDKVLNLGYSNLSYWVRTSLNIDEKEGPYLLEIAYPVLDQLDVYMLQEGNIFVHQQLGDKQPFIDRPFAHEHFIIPLPNGTHGKVALYIKVRSSSALQLPVVLWTNHDFLINDQVFRIVMGIYFGLMGIMAAYNVLLYFTIRESTLFYYVLYVICLALFSACLSGFAFRYLWPNSLWWNDQAILFFLISSVLTGTYFVMTLLEIGISDKWLYLGCRLILGLGLVLLFSSVFFNYAVMIKLTIAYAVSACIWGVFCRILRLAGKSRLATYYSIAWSSVLIGGIILALNKLDLISQTWFTENALLIGTAIEVACLSIAIGEKLNTEKNKRFQAQLTAFNEIQKVNSQLEKTIAIRTRALQEANDRLELASRTDALTGVANRRALDEALNSECSRAKRFEHALSVIMIDIDFFKQVNDTYGHEAGDDCLIHIGSILSNCATRAGDFVARYGGEEFCIVLAQTDGSQAFDLAEKIRMTCEASPLISKSYSIEMTLSAGLHTQTKPPYIGKELLASADQALYFAKRNGRNQVAISGEL</sequence>
<evidence type="ECO:0000313" key="9">
    <source>
        <dbReference type="Proteomes" id="UP001304419"/>
    </source>
</evidence>
<dbReference type="SMART" id="SM00267">
    <property type="entry name" value="GGDEF"/>
    <property type="match status" value="1"/>
</dbReference>
<reference evidence="6" key="1">
    <citation type="submission" date="2019-10" db="EMBL/GenBank/DDBJ databases">
        <authorList>
            <person name="Paulsen S."/>
        </authorList>
    </citation>
    <scope>NUCLEOTIDE SEQUENCE</scope>
    <source>
        <strain evidence="6">LMG 19692</strain>
    </source>
</reference>
<evidence type="ECO:0000313" key="6">
    <source>
        <dbReference type="EMBL" id="NLR22184.1"/>
    </source>
</evidence>
<dbReference type="SUPFAM" id="SSF55073">
    <property type="entry name" value="Nucleotide cyclase"/>
    <property type="match status" value="1"/>
</dbReference>
<dbReference type="InterPro" id="IPR043128">
    <property type="entry name" value="Rev_trsase/Diguanyl_cyclase"/>
</dbReference>
<dbReference type="InterPro" id="IPR000160">
    <property type="entry name" value="GGDEF_dom"/>
</dbReference>
<comment type="cofactor">
    <cofactor evidence="1">
        <name>Mg(2+)</name>
        <dbReference type="ChEBI" id="CHEBI:18420"/>
    </cofactor>
</comment>
<dbReference type="CDD" id="cd01949">
    <property type="entry name" value="GGDEF"/>
    <property type="match status" value="1"/>
</dbReference>
<dbReference type="Pfam" id="PF07696">
    <property type="entry name" value="7TMR-DISMED2"/>
    <property type="match status" value="1"/>
</dbReference>
<dbReference type="GO" id="GO:0005886">
    <property type="term" value="C:plasma membrane"/>
    <property type="evidence" value="ECO:0007669"/>
    <property type="project" value="TreeGrafter"/>
</dbReference>
<keyword evidence="4" id="KW-1133">Transmembrane helix</keyword>
<dbReference type="GO" id="GO:0052621">
    <property type="term" value="F:diguanylate cyclase activity"/>
    <property type="evidence" value="ECO:0007669"/>
    <property type="project" value="UniProtKB-EC"/>
</dbReference>
<dbReference type="Gene3D" id="2.60.40.2380">
    <property type="match status" value="1"/>
</dbReference>
<evidence type="ECO:0000256" key="4">
    <source>
        <dbReference type="SAM" id="Phobius"/>
    </source>
</evidence>
<dbReference type="Proteomes" id="UP000646877">
    <property type="component" value="Unassembled WGS sequence"/>
</dbReference>
<feature type="transmembrane region" description="Helical" evidence="4">
    <location>
        <begin position="346"/>
        <end position="363"/>
    </location>
</feature>
<dbReference type="NCBIfam" id="TIGR00254">
    <property type="entry name" value="GGDEF"/>
    <property type="match status" value="1"/>
</dbReference>
<feature type="transmembrane region" description="Helical" evidence="4">
    <location>
        <begin position="191"/>
        <end position="216"/>
    </location>
</feature>
<evidence type="ECO:0000256" key="2">
    <source>
        <dbReference type="ARBA" id="ARBA00012528"/>
    </source>
</evidence>
<dbReference type="AlphaFoldDB" id="A0A8I2H6Q0"/>
<feature type="transmembrane region" description="Helical" evidence="4">
    <location>
        <begin position="262"/>
        <end position="281"/>
    </location>
</feature>
<feature type="transmembrane region" description="Helical" evidence="4">
    <location>
        <begin position="228"/>
        <end position="250"/>
    </location>
</feature>
<accession>A0A8I2H6Q0</accession>
<dbReference type="InterPro" id="IPR029787">
    <property type="entry name" value="Nucleotide_cyclase"/>
</dbReference>
<dbReference type="RefSeq" id="WP_193522005.1">
    <property type="nucleotide sequence ID" value="NZ_CBCSDF010000005.1"/>
</dbReference>
<feature type="domain" description="GGDEF" evidence="5">
    <location>
        <begin position="443"/>
        <end position="577"/>
    </location>
</feature>
<organism evidence="6 8">
    <name type="scientific">Pseudoalteromonas maricaloris</name>
    <dbReference type="NCBI Taxonomy" id="184924"/>
    <lineage>
        <taxon>Bacteria</taxon>
        <taxon>Pseudomonadati</taxon>
        <taxon>Pseudomonadota</taxon>
        <taxon>Gammaproteobacteria</taxon>
        <taxon>Alteromonadales</taxon>
        <taxon>Pseudoalteromonadaceae</taxon>
        <taxon>Pseudoalteromonas</taxon>
    </lineage>
</organism>
<evidence type="ECO:0000313" key="8">
    <source>
        <dbReference type="Proteomes" id="UP000646877"/>
    </source>
</evidence>
<dbReference type="EC" id="2.7.7.65" evidence="2"/>
<feature type="transmembrane region" description="Helical" evidence="4">
    <location>
        <begin position="160"/>
        <end position="184"/>
    </location>
</feature>
<feature type="transmembrane region" description="Helical" evidence="4">
    <location>
        <begin position="287"/>
        <end position="306"/>
    </location>
</feature>
<reference evidence="7 9" key="2">
    <citation type="submission" date="2023-10" db="EMBL/GenBank/DDBJ databases">
        <title>To unveil natural product biosynthetic capacity in Pseudoalteromonas.</title>
        <authorList>
            <person name="Wang J."/>
        </authorList>
    </citation>
    <scope>NUCLEOTIDE SEQUENCE [LARGE SCALE GENOMIC DNA]</scope>
    <source>
        <strain evidence="7 9">DSM 15914</strain>
    </source>
</reference>
<protein>
    <recommendedName>
        <fullName evidence="2">diguanylate cyclase</fullName>
        <ecNumber evidence="2">2.7.7.65</ecNumber>
    </recommendedName>
</protein>
<dbReference type="EMBL" id="WEIA01000007">
    <property type="protein sequence ID" value="NLR22184.1"/>
    <property type="molecule type" value="Genomic_DNA"/>
</dbReference>
<dbReference type="InterPro" id="IPR011622">
    <property type="entry name" value="7TMR_DISM_rcpt_extracell_dom2"/>
</dbReference>
<keyword evidence="7" id="KW-0548">Nucleotidyltransferase</keyword>
<proteinExistence type="predicted"/>
<name>A0A8I2H6Q0_9GAMM</name>
<gene>
    <name evidence="6" type="ORF">F9Y85_12790</name>
    <name evidence="7" type="ORF">R5H13_21370</name>
</gene>
<dbReference type="Pfam" id="PF00990">
    <property type="entry name" value="GGDEF"/>
    <property type="match status" value="1"/>
</dbReference>
<keyword evidence="9" id="KW-1185">Reference proteome</keyword>
<dbReference type="PANTHER" id="PTHR45138:SF9">
    <property type="entry name" value="DIGUANYLATE CYCLASE DGCM-RELATED"/>
    <property type="match status" value="1"/>
</dbReference>
<dbReference type="EMBL" id="CP137579">
    <property type="protein sequence ID" value="WOX31491.1"/>
    <property type="molecule type" value="Genomic_DNA"/>
</dbReference>